<protein>
    <submittedName>
        <fullName evidence="2">Uncharacterized protein</fullName>
    </submittedName>
</protein>
<feature type="chain" id="PRO_5036501024" evidence="1">
    <location>
        <begin position="18"/>
        <end position="102"/>
    </location>
</feature>
<sequence length="102" mass="11714">MDRWCCAVRILFVYVSCLPKPPEKCQVHFQELSGVENSSTCHDLKQPSTKDHQVNYWCGSSLPLSVIESCQYLSQLLKTLSSLIDSFESVKMECDEEDDDKY</sequence>
<evidence type="ECO:0000313" key="2">
    <source>
        <dbReference type="EMBL" id="GFY63256.1"/>
    </source>
</evidence>
<dbReference type="Proteomes" id="UP000886998">
    <property type="component" value="Unassembled WGS sequence"/>
</dbReference>
<accession>A0A8X6Y261</accession>
<proteinExistence type="predicted"/>
<dbReference type="EMBL" id="BMAV01014670">
    <property type="protein sequence ID" value="GFY63256.1"/>
    <property type="molecule type" value="Genomic_DNA"/>
</dbReference>
<feature type="signal peptide" evidence="1">
    <location>
        <begin position="1"/>
        <end position="17"/>
    </location>
</feature>
<keyword evidence="1" id="KW-0732">Signal</keyword>
<evidence type="ECO:0000256" key="1">
    <source>
        <dbReference type="SAM" id="SignalP"/>
    </source>
</evidence>
<keyword evidence="3" id="KW-1185">Reference proteome</keyword>
<dbReference type="AlphaFoldDB" id="A0A8X6Y261"/>
<evidence type="ECO:0000313" key="3">
    <source>
        <dbReference type="Proteomes" id="UP000886998"/>
    </source>
</evidence>
<organism evidence="2 3">
    <name type="scientific">Trichonephila inaurata madagascariensis</name>
    <dbReference type="NCBI Taxonomy" id="2747483"/>
    <lineage>
        <taxon>Eukaryota</taxon>
        <taxon>Metazoa</taxon>
        <taxon>Ecdysozoa</taxon>
        <taxon>Arthropoda</taxon>
        <taxon>Chelicerata</taxon>
        <taxon>Arachnida</taxon>
        <taxon>Araneae</taxon>
        <taxon>Araneomorphae</taxon>
        <taxon>Entelegynae</taxon>
        <taxon>Araneoidea</taxon>
        <taxon>Nephilidae</taxon>
        <taxon>Trichonephila</taxon>
        <taxon>Trichonephila inaurata</taxon>
    </lineage>
</organism>
<name>A0A8X6Y261_9ARAC</name>
<reference evidence="2" key="1">
    <citation type="submission" date="2020-08" db="EMBL/GenBank/DDBJ databases">
        <title>Multicomponent nature underlies the extraordinary mechanical properties of spider dragline silk.</title>
        <authorList>
            <person name="Kono N."/>
            <person name="Nakamura H."/>
            <person name="Mori M."/>
            <person name="Yoshida Y."/>
            <person name="Ohtoshi R."/>
            <person name="Malay A.D."/>
            <person name="Moran D.A.P."/>
            <person name="Tomita M."/>
            <person name="Numata K."/>
            <person name="Arakawa K."/>
        </authorList>
    </citation>
    <scope>NUCLEOTIDE SEQUENCE</scope>
</reference>
<gene>
    <name evidence="2" type="ORF">TNIN_69981</name>
</gene>
<comment type="caution">
    <text evidence="2">The sequence shown here is derived from an EMBL/GenBank/DDBJ whole genome shotgun (WGS) entry which is preliminary data.</text>
</comment>